<sequence length="32" mass="4010">MRKERRRFASKLLFLRFFKSWLSSNLRDSIGY</sequence>
<evidence type="ECO:0000313" key="1">
    <source>
        <dbReference type="EMBL" id="MBX31928.1"/>
    </source>
</evidence>
<organism evidence="1">
    <name type="scientific">Rhizophora mucronata</name>
    <name type="common">Asiatic mangrove</name>
    <dbReference type="NCBI Taxonomy" id="61149"/>
    <lineage>
        <taxon>Eukaryota</taxon>
        <taxon>Viridiplantae</taxon>
        <taxon>Streptophyta</taxon>
        <taxon>Embryophyta</taxon>
        <taxon>Tracheophyta</taxon>
        <taxon>Spermatophyta</taxon>
        <taxon>Magnoliopsida</taxon>
        <taxon>eudicotyledons</taxon>
        <taxon>Gunneridae</taxon>
        <taxon>Pentapetalae</taxon>
        <taxon>rosids</taxon>
        <taxon>fabids</taxon>
        <taxon>Malpighiales</taxon>
        <taxon>Rhizophoraceae</taxon>
        <taxon>Rhizophora</taxon>
    </lineage>
</organism>
<reference evidence="1" key="1">
    <citation type="submission" date="2018-02" db="EMBL/GenBank/DDBJ databases">
        <title>Rhizophora mucronata_Transcriptome.</title>
        <authorList>
            <person name="Meera S.P."/>
            <person name="Sreeshan A."/>
            <person name="Augustine A."/>
        </authorList>
    </citation>
    <scope>NUCLEOTIDE SEQUENCE</scope>
    <source>
        <tissue evidence="1">Leaf</tissue>
    </source>
</reference>
<proteinExistence type="predicted"/>
<name>A0A2P2MNZ1_RHIMU</name>
<protein>
    <submittedName>
        <fullName evidence="1">Uncharacterized protein</fullName>
    </submittedName>
</protein>
<accession>A0A2P2MNZ1</accession>
<dbReference type="AlphaFoldDB" id="A0A2P2MNZ1"/>
<dbReference type="EMBL" id="GGEC01051444">
    <property type="protein sequence ID" value="MBX31928.1"/>
    <property type="molecule type" value="Transcribed_RNA"/>
</dbReference>